<dbReference type="InterPro" id="IPR029044">
    <property type="entry name" value="Nucleotide-diphossugar_trans"/>
</dbReference>
<dbReference type="Proteomes" id="UP000182491">
    <property type="component" value="Unassembled WGS sequence"/>
</dbReference>
<dbReference type="Pfam" id="PF00535">
    <property type="entry name" value="Glycos_transf_2"/>
    <property type="match status" value="1"/>
</dbReference>
<name>A0A1I7GIM7_9BACT</name>
<dbReference type="GO" id="GO:0016758">
    <property type="term" value="F:hexosyltransferase activity"/>
    <property type="evidence" value="ECO:0007669"/>
    <property type="project" value="UniProtKB-ARBA"/>
</dbReference>
<accession>A0A1I7GIM7</accession>
<proteinExistence type="predicted"/>
<keyword evidence="2" id="KW-0808">Transferase</keyword>
<dbReference type="STRING" id="388950.GCA_001611675_00129"/>
<feature type="domain" description="Glycosyltransferase 2-like" evidence="1">
    <location>
        <begin position="24"/>
        <end position="155"/>
    </location>
</feature>
<gene>
    <name evidence="2" type="ORF">SAMN04487941_1031</name>
</gene>
<evidence type="ECO:0000313" key="2">
    <source>
        <dbReference type="EMBL" id="SFU48116.1"/>
    </source>
</evidence>
<evidence type="ECO:0000259" key="1">
    <source>
        <dbReference type="Pfam" id="PF00535"/>
    </source>
</evidence>
<dbReference type="InterPro" id="IPR001173">
    <property type="entry name" value="Glyco_trans_2-like"/>
</dbReference>
<dbReference type="Gene3D" id="3.90.550.10">
    <property type="entry name" value="Spore Coat Polysaccharide Biosynthesis Protein SpsA, Chain A"/>
    <property type="match status" value="1"/>
</dbReference>
<dbReference type="SUPFAM" id="SSF53448">
    <property type="entry name" value="Nucleotide-diphospho-sugar transferases"/>
    <property type="match status" value="1"/>
</dbReference>
<evidence type="ECO:0000313" key="3">
    <source>
        <dbReference type="Proteomes" id="UP000182491"/>
    </source>
</evidence>
<dbReference type="RefSeq" id="WP_068836371.1">
    <property type="nucleotide sequence ID" value="NZ_BMXC01000001.1"/>
</dbReference>
<dbReference type="PANTHER" id="PTHR22916">
    <property type="entry name" value="GLYCOSYLTRANSFERASE"/>
    <property type="match status" value="1"/>
</dbReference>
<reference evidence="3" key="1">
    <citation type="submission" date="2016-10" db="EMBL/GenBank/DDBJ databases">
        <authorList>
            <person name="Varghese N."/>
        </authorList>
    </citation>
    <scope>NUCLEOTIDE SEQUENCE [LARGE SCALE GENOMIC DNA]</scope>
    <source>
        <strain evidence="3">DSM 18820</strain>
    </source>
</reference>
<sequence length="326" mass="36819">MKDTPVTPPVIAPVPAGVVRPLWSVMIPVHNCAHYLTETLESVLVQNIPAEQMQIEVVDDASTDADVAALVMRVGQGRVQYFRQPQNVGSLCNFETCLTRSRGQLVHLLHGDDRVEEGYYKAIAQIFAQFPSAGAAFCRYNWIDQNSKPIHLEAAARTTPGVLENGLMQLAERNIIQYAAITVRREVYESLGSFSGVNYGEDWEMWVRIARDYPIAYTPVVLASYRKHTASISGQKYTSGQHLRDLEQVMQTIQQHLPTEARERLLQKSKKFYAGYGLRIANQIWHTTHDKAAVRAQVKQTLQLHKSSASYYAIARLYLKMLLGMR</sequence>
<protein>
    <submittedName>
        <fullName evidence="2">Glycosyltransferase involved in cell wall bisynthesis</fullName>
    </submittedName>
</protein>
<keyword evidence="3" id="KW-1185">Reference proteome</keyword>
<organism evidence="2 3">
    <name type="scientific">Pontibacter akesuensis</name>
    <dbReference type="NCBI Taxonomy" id="388950"/>
    <lineage>
        <taxon>Bacteria</taxon>
        <taxon>Pseudomonadati</taxon>
        <taxon>Bacteroidota</taxon>
        <taxon>Cytophagia</taxon>
        <taxon>Cytophagales</taxon>
        <taxon>Hymenobacteraceae</taxon>
        <taxon>Pontibacter</taxon>
    </lineage>
</organism>
<dbReference type="PANTHER" id="PTHR22916:SF3">
    <property type="entry name" value="UDP-GLCNAC:BETAGAL BETA-1,3-N-ACETYLGLUCOSAMINYLTRANSFERASE-LIKE PROTEIN 1"/>
    <property type="match status" value="1"/>
</dbReference>
<dbReference type="AlphaFoldDB" id="A0A1I7GIM7"/>
<dbReference type="EMBL" id="FPCA01000001">
    <property type="protein sequence ID" value="SFU48116.1"/>
    <property type="molecule type" value="Genomic_DNA"/>
</dbReference>